<proteinExistence type="predicted"/>
<feature type="compositionally biased region" description="Pro residues" evidence="1">
    <location>
        <begin position="147"/>
        <end position="160"/>
    </location>
</feature>
<dbReference type="EMBL" id="MU826356">
    <property type="protein sequence ID" value="KAJ7379712.1"/>
    <property type="molecule type" value="Genomic_DNA"/>
</dbReference>
<comment type="caution">
    <text evidence="2">The sequence shown here is derived from an EMBL/GenBank/DDBJ whole genome shotgun (WGS) entry which is preliminary data.</text>
</comment>
<sequence>MSNLASKNSPLVPRKSSGIATKTSPHYPPKSSDTRQPDVFGECAENINSAARTIDLQSAGDKSKPLPPKKPLPSLPKGMLLPGQKPSSSEVPSSKPPLPQKPPPDLSSSSKTDCSQSSVAALAQKLSTIPVFPFRDNNSGKVGPSPGTSPRPSPHSSPRPSPRHLPTSFLPDKSDSKAVSGLAKSNDAAKPKLLPRPGAAPQKSPSTCSQPTSPRGQETQKHPPRRPSPPSADAVARARSRSSTVESLEDRESNPADDTPEEIDGLVRKSSLPERRKKSKSVSDGDIHRVASAEDQSEYAYAYEHTHLGETPPKRSLSARNPPTAAVNESDAAYVAPDESVVNEFMEDIHGKSTSISYEVADEQSVAGFIDSLKNKQTLNGMPVGELSYM</sequence>
<feature type="compositionally biased region" description="Polar residues" evidence="1">
    <location>
        <begin position="203"/>
        <end position="217"/>
    </location>
</feature>
<feature type="compositionally biased region" description="Pro residues" evidence="1">
    <location>
        <begin position="94"/>
        <end position="105"/>
    </location>
</feature>
<evidence type="ECO:0000313" key="3">
    <source>
        <dbReference type="Proteomes" id="UP001163046"/>
    </source>
</evidence>
<feature type="compositionally biased region" description="Low complexity" evidence="1">
    <location>
        <begin position="231"/>
        <end position="243"/>
    </location>
</feature>
<feature type="compositionally biased region" description="Low complexity" evidence="1">
    <location>
        <begin position="106"/>
        <end position="118"/>
    </location>
</feature>
<accession>A0A9W9ZDL0</accession>
<dbReference type="AlphaFoldDB" id="A0A9W9ZDL0"/>
<keyword evidence="3" id="KW-1185">Reference proteome</keyword>
<evidence type="ECO:0000313" key="2">
    <source>
        <dbReference type="EMBL" id="KAJ7379712.1"/>
    </source>
</evidence>
<feature type="region of interest" description="Disordered" evidence="1">
    <location>
        <begin position="1"/>
        <end position="331"/>
    </location>
</feature>
<protein>
    <submittedName>
        <fullName evidence="2">Uncharacterized protein</fullName>
    </submittedName>
</protein>
<feature type="compositionally biased region" description="Basic and acidic residues" evidence="1">
    <location>
        <begin position="265"/>
        <end position="274"/>
    </location>
</feature>
<feature type="compositionally biased region" description="Basic and acidic residues" evidence="1">
    <location>
        <begin position="281"/>
        <end position="292"/>
    </location>
</feature>
<feature type="compositionally biased region" description="Low complexity" evidence="1">
    <location>
        <begin position="75"/>
        <end position="93"/>
    </location>
</feature>
<evidence type="ECO:0000256" key="1">
    <source>
        <dbReference type="SAM" id="MobiDB-lite"/>
    </source>
</evidence>
<organism evidence="2 3">
    <name type="scientific">Desmophyllum pertusum</name>
    <dbReference type="NCBI Taxonomy" id="174260"/>
    <lineage>
        <taxon>Eukaryota</taxon>
        <taxon>Metazoa</taxon>
        <taxon>Cnidaria</taxon>
        <taxon>Anthozoa</taxon>
        <taxon>Hexacorallia</taxon>
        <taxon>Scleractinia</taxon>
        <taxon>Caryophylliina</taxon>
        <taxon>Caryophylliidae</taxon>
        <taxon>Desmophyllum</taxon>
    </lineage>
</organism>
<reference evidence="2" key="1">
    <citation type="submission" date="2023-01" db="EMBL/GenBank/DDBJ databases">
        <title>Genome assembly of the deep-sea coral Lophelia pertusa.</title>
        <authorList>
            <person name="Herrera S."/>
            <person name="Cordes E."/>
        </authorList>
    </citation>
    <scope>NUCLEOTIDE SEQUENCE</scope>
    <source>
        <strain evidence="2">USNM1676648</strain>
        <tissue evidence="2">Polyp</tissue>
    </source>
</reference>
<dbReference type="Proteomes" id="UP001163046">
    <property type="component" value="Unassembled WGS sequence"/>
</dbReference>
<feature type="compositionally biased region" description="Pro residues" evidence="1">
    <location>
        <begin position="65"/>
        <end position="74"/>
    </location>
</feature>
<gene>
    <name evidence="2" type="ORF">OS493_014117</name>
</gene>
<name>A0A9W9ZDL0_9CNID</name>